<dbReference type="PANTHER" id="PTHR13748">
    <property type="entry name" value="COBW-RELATED"/>
    <property type="match status" value="1"/>
</dbReference>
<protein>
    <submittedName>
        <fullName evidence="2">CobW-domain-containing protein</fullName>
    </submittedName>
</protein>
<keyword evidence="3" id="KW-1185">Reference proteome</keyword>
<dbReference type="Gene3D" id="3.40.50.300">
    <property type="entry name" value="P-loop containing nucleotide triphosphate hydrolases"/>
    <property type="match status" value="1"/>
</dbReference>
<dbReference type="EMBL" id="ML121560">
    <property type="protein sequence ID" value="RPB21335.1"/>
    <property type="molecule type" value="Genomic_DNA"/>
</dbReference>
<dbReference type="PANTHER" id="PTHR13748:SF62">
    <property type="entry name" value="COBW DOMAIN-CONTAINING PROTEIN"/>
    <property type="match status" value="1"/>
</dbReference>
<dbReference type="Proteomes" id="UP000267821">
    <property type="component" value="Unassembled WGS sequence"/>
</dbReference>
<evidence type="ECO:0000313" key="3">
    <source>
        <dbReference type="Proteomes" id="UP000267821"/>
    </source>
</evidence>
<gene>
    <name evidence="2" type="ORF">L211DRAFT_870038</name>
</gene>
<dbReference type="OrthoDB" id="259708at2759"/>
<sequence length="417" mass="45068">MTVSPPIPITILTGFLGAGKTTLLLNLLPQLPAPPETRLCLLKNEFGSVAVDSRLFASASATPSAQVTPAATTPGSPRAATPALPRVSPVAGVQELLNGCICCNLVGQLGDALEHLRNTYNPTRIVIETSGSAFPATLAMEVNRLSTLSASGVAGSAAKYFLDGTILVVDCENFKGYEDTSYTAKLQAAYTDLVVLNKWEDVDERKVEDVVDSIRGVCEDVPVVRSRGGWVDREVLLGVDKEQRGLLDPKEHIGGEVCGASCTQTVEGHKHEHKHGEKHMDEVDVLSVQLPRAQRDGYLDYALLEKLLTTAPKDEVYRIKALFKLSKAPPKPPVAGAQVGIVVMEENREGGWFILNWAFSRWTVTRVEHEDDEVFVCCLTVVLAQGEGKRWKKKVEGGGFVVREGGGSEGLVVEIIE</sequence>
<reference evidence="2 3" key="1">
    <citation type="journal article" date="2018" name="Nat. Ecol. Evol.">
        <title>Pezizomycetes genomes reveal the molecular basis of ectomycorrhizal truffle lifestyle.</title>
        <authorList>
            <person name="Murat C."/>
            <person name="Payen T."/>
            <person name="Noel B."/>
            <person name="Kuo A."/>
            <person name="Morin E."/>
            <person name="Chen J."/>
            <person name="Kohler A."/>
            <person name="Krizsan K."/>
            <person name="Balestrini R."/>
            <person name="Da Silva C."/>
            <person name="Montanini B."/>
            <person name="Hainaut M."/>
            <person name="Levati E."/>
            <person name="Barry K.W."/>
            <person name="Belfiori B."/>
            <person name="Cichocki N."/>
            <person name="Clum A."/>
            <person name="Dockter R.B."/>
            <person name="Fauchery L."/>
            <person name="Guy J."/>
            <person name="Iotti M."/>
            <person name="Le Tacon F."/>
            <person name="Lindquist E.A."/>
            <person name="Lipzen A."/>
            <person name="Malagnac F."/>
            <person name="Mello A."/>
            <person name="Molinier V."/>
            <person name="Miyauchi S."/>
            <person name="Poulain J."/>
            <person name="Riccioni C."/>
            <person name="Rubini A."/>
            <person name="Sitrit Y."/>
            <person name="Splivallo R."/>
            <person name="Traeger S."/>
            <person name="Wang M."/>
            <person name="Zifcakova L."/>
            <person name="Wipf D."/>
            <person name="Zambonelli A."/>
            <person name="Paolocci F."/>
            <person name="Nowrousian M."/>
            <person name="Ottonello S."/>
            <person name="Baldrian P."/>
            <person name="Spatafora J.W."/>
            <person name="Henrissat B."/>
            <person name="Nagy L.G."/>
            <person name="Aury J.M."/>
            <person name="Wincker P."/>
            <person name="Grigoriev I.V."/>
            <person name="Bonfante P."/>
            <person name="Martin F.M."/>
        </authorList>
    </citation>
    <scope>NUCLEOTIDE SEQUENCE [LARGE SCALE GENOMIC DNA]</scope>
    <source>
        <strain evidence="2 3">ATCC MYA-4762</strain>
    </source>
</reference>
<dbReference type="Pfam" id="PF02492">
    <property type="entry name" value="cobW"/>
    <property type="match status" value="1"/>
</dbReference>
<accession>A0A3N4LTJ8</accession>
<dbReference type="InterPro" id="IPR003495">
    <property type="entry name" value="CobW/HypB/UreG_nucleotide-bd"/>
</dbReference>
<dbReference type="STRING" id="1051890.A0A3N4LTJ8"/>
<dbReference type="SUPFAM" id="SSF52540">
    <property type="entry name" value="P-loop containing nucleoside triphosphate hydrolases"/>
    <property type="match status" value="1"/>
</dbReference>
<organism evidence="2 3">
    <name type="scientific">Terfezia boudieri ATCC MYA-4762</name>
    <dbReference type="NCBI Taxonomy" id="1051890"/>
    <lineage>
        <taxon>Eukaryota</taxon>
        <taxon>Fungi</taxon>
        <taxon>Dikarya</taxon>
        <taxon>Ascomycota</taxon>
        <taxon>Pezizomycotina</taxon>
        <taxon>Pezizomycetes</taxon>
        <taxon>Pezizales</taxon>
        <taxon>Pezizaceae</taxon>
        <taxon>Terfezia</taxon>
    </lineage>
</organism>
<dbReference type="InterPro" id="IPR051316">
    <property type="entry name" value="Zinc-reg_GTPase_activator"/>
</dbReference>
<name>A0A3N4LTJ8_9PEZI</name>
<dbReference type="InterPro" id="IPR027417">
    <property type="entry name" value="P-loop_NTPase"/>
</dbReference>
<evidence type="ECO:0000259" key="1">
    <source>
        <dbReference type="Pfam" id="PF02492"/>
    </source>
</evidence>
<evidence type="ECO:0000313" key="2">
    <source>
        <dbReference type="EMBL" id="RPB21335.1"/>
    </source>
</evidence>
<dbReference type="InParanoid" id="A0A3N4LTJ8"/>
<dbReference type="GO" id="GO:0005737">
    <property type="term" value="C:cytoplasm"/>
    <property type="evidence" value="ECO:0007669"/>
    <property type="project" value="TreeGrafter"/>
</dbReference>
<dbReference type="AlphaFoldDB" id="A0A3N4LTJ8"/>
<proteinExistence type="predicted"/>
<feature type="domain" description="CobW/HypB/UreG nucleotide-binding" evidence="1">
    <location>
        <begin position="8"/>
        <end position="224"/>
    </location>
</feature>